<feature type="domain" description="YprB ribonuclease H-like" evidence="1">
    <location>
        <begin position="1"/>
        <end position="34"/>
    </location>
</feature>
<gene>
    <name evidence="2" type="ORF">S03H2_63276</name>
</gene>
<reference evidence="2" key="1">
    <citation type="journal article" date="2014" name="Front. Microbiol.">
        <title>High frequency of phylogenetically diverse reductive dehalogenase-homologous genes in deep subseafloor sedimentary metagenomes.</title>
        <authorList>
            <person name="Kawai M."/>
            <person name="Futagami T."/>
            <person name="Toyoda A."/>
            <person name="Takaki Y."/>
            <person name="Nishi S."/>
            <person name="Hori S."/>
            <person name="Arai W."/>
            <person name="Tsubouchi T."/>
            <person name="Morono Y."/>
            <person name="Uchiyama I."/>
            <person name="Ito T."/>
            <person name="Fujiyama A."/>
            <person name="Inagaki F."/>
            <person name="Takami H."/>
        </authorList>
    </citation>
    <scope>NUCLEOTIDE SEQUENCE</scope>
    <source>
        <strain evidence="2">Expedition CK06-06</strain>
    </source>
</reference>
<accession>X1IPD0</accession>
<evidence type="ECO:0000259" key="1">
    <source>
        <dbReference type="Pfam" id="PF13482"/>
    </source>
</evidence>
<dbReference type="EMBL" id="BARU01040980">
    <property type="protein sequence ID" value="GAH83542.1"/>
    <property type="molecule type" value="Genomic_DNA"/>
</dbReference>
<name>X1IPD0_9ZZZZ</name>
<comment type="caution">
    <text evidence="2">The sequence shown here is derived from an EMBL/GenBank/DDBJ whole genome shotgun (WGS) entry which is preliminary data.</text>
</comment>
<dbReference type="AlphaFoldDB" id="X1IPD0"/>
<organism evidence="2">
    <name type="scientific">marine sediment metagenome</name>
    <dbReference type="NCBI Taxonomy" id="412755"/>
    <lineage>
        <taxon>unclassified sequences</taxon>
        <taxon>metagenomes</taxon>
        <taxon>ecological metagenomes</taxon>
    </lineage>
</organism>
<proteinExistence type="predicted"/>
<dbReference type="InterPro" id="IPR038720">
    <property type="entry name" value="YprB_RNase_H-like_dom"/>
</dbReference>
<dbReference type="Pfam" id="PF13482">
    <property type="entry name" value="RNase_H_2"/>
    <property type="match status" value="1"/>
</dbReference>
<protein>
    <recommendedName>
        <fullName evidence="1">YprB ribonuclease H-like domain-containing protein</fullName>
    </recommendedName>
</protein>
<evidence type="ECO:0000313" key="2">
    <source>
        <dbReference type="EMBL" id="GAH83542.1"/>
    </source>
</evidence>
<sequence>EWYHRWVETGDVSIKKRILKYNEDDCIATRVLLDGICLLPLLK</sequence>
<feature type="non-terminal residue" evidence="2">
    <location>
        <position position="1"/>
    </location>
</feature>